<proteinExistence type="predicted"/>
<reference evidence="2 3" key="1">
    <citation type="submission" date="2013-11" db="EMBL/GenBank/DDBJ databases">
        <title>The Genome Sequence of Phytophthora parasitica P1569.</title>
        <authorList>
            <consortium name="The Broad Institute Genomics Platform"/>
            <person name="Russ C."/>
            <person name="Tyler B."/>
            <person name="Panabieres F."/>
            <person name="Shan W."/>
            <person name="Tripathy S."/>
            <person name="Grunwald N."/>
            <person name="Machado M."/>
            <person name="Johnson C.S."/>
            <person name="Arredondo F."/>
            <person name="Hong C."/>
            <person name="Coffey M."/>
            <person name="Young S.K."/>
            <person name="Zeng Q."/>
            <person name="Gargeya S."/>
            <person name="Fitzgerald M."/>
            <person name="Abouelleil A."/>
            <person name="Alvarado L."/>
            <person name="Chapman S.B."/>
            <person name="Gainer-Dewar J."/>
            <person name="Goldberg J."/>
            <person name="Griggs A."/>
            <person name="Gujja S."/>
            <person name="Hansen M."/>
            <person name="Howarth C."/>
            <person name="Imamovic A."/>
            <person name="Ireland A."/>
            <person name="Larimer J."/>
            <person name="McCowan C."/>
            <person name="Murphy C."/>
            <person name="Pearson M."/>
            <person name="Poon T.W."/>
            <person name="Priest M."/>
            <person name="Roberts A."/>
            <person name="Saif S."/>
            <person name="Shea T."/>
            <person name="Sykes S."/>
            <person name="Wortman J."/>
            <person name="Nusbaum C."/>
            <person name="Birren B."/>
        </authorList>
    </citation>
    <scope>NUCLEOTIDE SEQUENCE [LARGE SCALE GENOMIC DNA]</scope>
    <source>
        <strain evidence="2 3">P1569</strain>
    </source>
</reference>
<dbReference type="OrthoDB" id="124635at2759"/>
<dbReference type="HOGENOM" id="CLU_606202_0_0_1"/>
<gene>
    <name evidence="2" type="ORF">F443_12949</name>
</gene>
<sequence length="452" mass="48381">MCAIGVFEGEGSALNESQSCVLHVYPGTGASTPAVAASSKGPVANSSKASTNIWTGSDSDFLPSPEIASTSDTAVSERPVKRTKALESTTIRVDGGLDTVLPPTPTSPVSDLGVPLSVPHARKIGATDSVGISFTSWTNHTRSGTRGSRLYRYIETFVCSAARKLKAGKITPYSWEDALRCTKNTSNAKDHIKTKHADHPLAVLAERTTAQKAKADIVNAEAEAEEVLDLTSDSKADTTTTSSSTTTTSTTGSSVVAIAAKSPQRFFKVNEKTLHVLISKSAPFEKMMRAATGNPAFPMLSRDRHEGSSNSSTILWVSYSLLSTKKRVPYLNILHDIWTSCGKDSIVGASVAFIDTSWRFRFIAMLAAVKNEGHNAPLVAKVIECGFTAKYDIDINAMTPFTMSDTTPLARNVADHIDSEQEDCSKHLLNLCIGYGLGLKDNIQTNSVWNAA</sequence>
<dbReference type="Proteomes" id="UP000018721">
    <property type="component" value="Unassembled WGS sequence"/>
</dbReference>
<comment type="caution">
    <text evidence="2">The sequence shown here is derived from an EMBL/GenBank/DDBJ whole genome shotgun (WGS) entry which is preliminary data.</text>
</comment>
<evidence type="ECO:0000313" key="2">
    <source>
        <dbReference type="EMBL" id="ETI41838.1"/>
    </source>
</evidence>
<evidence type="ECO:0000256" key="1">
    <source>
        <dbReference type="SAM" id="MobiDB-lite"/>
    </source>
</evidence>
<accession>V9ETL5</accession>
<organism evidence="2 3">
    <name type="scientific">Phytophthora nicotianae P1569</name>
    <dbReference type="NCBI Taxonomy" id="1317065"/>
    <lineage>
        <taxon>Eukaryota</taxon>
        <taxon>Sar</taxon>
        <taxon>Stramenopiles</taxon>
        <taxon>Oomycota</taxon>
        <taxon>Peronosporomycetes</taxon>
        <taxon>Peronosporales</taxon>
        <taxon>Peronosporaceae</taxon>
        <taxon>Phytophthora</taxon>
    </lineage>
</organism>
<dbReference type="EMBL" id="ANIZ01002204">
    <property type="protein sequence ID" value="ETI41838.1"/>
    <property type="molecule type" value="Genomic_DNA"/>
</dbReference>
<keyword evidence="3" id="KW-1185">Reference proteome</keyword>
<feature type="region of interest" description="Disordered" evidence="1">
    <location>
        <begin position="228"/>
        <end position="249"/>
    </location>
</feature>
<dbReference type="eggNOG" id="ENOG502T2EQ">
    <property type="taxonomic scope" value="Eukaryota"/>
</dbReference>
<protein>
    <submittedName>
        <fullName evidence="2">Uncharacterized protein</fullName>
    </submittedName>
</protein>
<feature type="compositionally biased region" description="Low complexity" evidence="1">
    <location>
        <begin position="231"/>
        <end position="249"/>
    </location>
</feature>
<name>V9ETL5_PHYNI</name>
<dbReference type="AlphaFoldDB" id="V9ETL5"/>
<evidence type="ECO:0000313" key="3">
    <source>
        <dbReference type="Proteomes" id="UP000018721"/>
    </source>
</evidence>